<name>A0AA38CV58_TAXCH</name>
<evidence type="ECO:0000256" key="2">
    <source>
        <dbReference type="ARBA" id="ARBA00022614"/>
    </source>
</evidence>
<dbReference type="FunFam" id="3.80.10.10:FF:000400">
    <property type="entry name" value="Nuclear pore complex protein NUP107"/>
    <property type="match status" value="1"/>
</dbReference>
<keyword evidence="4 13" id="KW-0732">Signal</keyword>
<dbReference type="PROSITE" id="PS50011">
    <property type="entry name" value="PROTEIN_KINASE_DOM"/>
    <property type="match status" value="1"/>
</dbReference>
<dbReference type="SMART" id="SM00219">
    <property type="entry name" value="TyrKc"/>
    <property type="match status" value="1"/>
</dbReference>
<dbReference type="EMBL" id="JAHRHJ020000009">
    <property type="protein sequence ID" value="KAH9303169.1"/>
    <property type="molecule type" value="Genomic_DNA"/>
</dbReference>
<reference evidence="15 16" key="1">
    <citation type="journal article" date="2021" name="Nat. Plants">
        <title>The Taxus genome provides insights into paclitaxel biosynthesis.</title>
        <authorList>
            <person name="Xiong X."/>
            <person name="Gou J."/>
            <person name="Liao Q."/>
            <person name="Li Y."/>
            <person name="Zhou Q."/>
            <person name="Bi G."/>
            <person name="Li C."/>
            <person name="Du R."/>
            <person name="Wang X."/>
            <person name="Sun T."/>
            <person name="Guo L."/>
            <person name="Liang H."/>
            <person name="Lu P."/>
            <person name="Wu Y."/>
            <person name="Zhang Z."/>
            <person name="Ro D.K."/>
            <person name="Shang Y."/>
            <person name="Huang S."/>
            <person name="Yan J."/>
        </authorList>
    </citation>
    <scope>NUCLEOTIDE SEQUENCE [LARGE SCALE GENOMIC DNA]</scope>
    <source>
        <strain evidence="15">Ta-2019</strain>
    </source>
</reference>
<dbReference type="InterPro" id="IPR017441">
    <property type="entry name" value="Protein_kinase_ATP_BS"/>
</dbReference>
<dbReference type="InterPro" id="IPR001245">
    <property type="entry name" value="Ser-Thr/Tyr_kinase_cat_dom"/>
</dbReference>
<comment type="caution">
    <text evidence="15">The sequence shown here is derived from an EMBL/GenBank/DDBJ whole genome shotgun (WGS) entry which is preliminary data.</text>
</comment>
<keyword evidence="3 12" id="KW-0812">Transmembrane</keyword>
<dbReference type="OMA" id="FKSACAD"/>
<feature type="chain" id="PRO_5041354958" description="Protein kinase domain-containing protein" evidence="13">
    <location>
        <begin position="25"/>
        <end position="479"/>
    </location>
</feature>
<keyword evidence="9 12" id="KW-0472">Membrane</keyword>
<keyword evidence="8 12" id="KW-1133">Transmembrane helix</keyword>
<organism evidence="15 16">
    <name type="scientific">Taxus chinensis</name>
    <name type="common">Chinese yew</name>
    <name type="synonym">Taxus wallichiana var. chinensis</name>
    <dbReference type="NCBI Taxonomy" id="29808"/>
    <lineage>
        <taxon>Eukaryota</taxon>
        <taxon>Viridiplantae</taxon>
        <taxon>Streptophyta</taxon>
        <taxon>Embryophyta</taxon>
        <taxon>Tracheophyta</taxon>
        <taxon>Spermatophyta</taxon>
        <taxon>Pinopsida</taxon>
        <taxon>Pinidae</taxon>
        <taxon>Conifers II</taxon>
        <taxon>Cupressales</taxon>
        <taxon>Taxaceae</taxon>
        <taxon>Taxus</taxon>
    </lineage>
</organism>
<evidence type="ECO:0000313" key="15">
    <source>
        <dbReference type="EMBL" id="KAH9303169.1"/>
    </source>
</evidence>
<dbReference type="Gene3D" id="3.80.10.10">
    <property type="entry name" value="Ribonuclease Inhibitor"/>
    <property type="match status" value="2"/>
</dbReference>
<evidence type="ECO:0000313" key="16">
    <source>
        <dbReference type="Proteomes" id="UP000824469"/>
    </source>
</evidence>
<comment type="subcellular location">
    <subcellularLocation>
        <location evidence="1">Membrane</location>
    </subcellularLocation>
</comment>
<dbReference type="GO" id="GO:0016020">
    <property type="term" value="C:membrane"/>
    <property type="evidence" value="ECO:0007669"/>
    <property type="project" value="UniProtKB-SubCell"/>
</dbReference>
<dbReference type="Pfam" id="PF07714">
    <property type="entry name" value="PK_Tyr_Ser-Thr"/>
    <property type="match status" value="1"/>
</dbReference>
<dbReference type="InterPro" id="IPR046959">
    <property type="entry name" value="PRK1-6/SRF4-like"/>
</dbReference>
<feature type="binding site" evidence="11">
    <location>
        <position position="378"/>
    </location>
    <ligand>
        <name>ATP</name>
        <dbReference type="ChEBI" id="CHEBI:30616"/>
    </ligand>
</feature>
<keyword evidence="5" id="KW-0677">Repeat</keyword>
<evidence type="ECO:0000256" key="12">
    <source>
        <dbReference type="SAM" id="Phobius"/>
    </source>
</evidence>
<feature type="transmembrane region" description="Helical" evidence="12">
    <location>
        <begin position="268"/>
        <end position="291"/>
    </location>
</feature>
<dbReference type="Gene3D" id="3.30.200.20">
    <property type="entry name" value="Phosphorylase Kinase, domain 1"/>
    <property type="match status" value="1"/>
</dbReference>
<gene>
    <name evidence="15" type="ORF">KI387_014752</name>
</gene>
<dbReference type="Proteomes" id="UP000824469">
    <property type="component" value="Unassembled WGS sequence"/>
</dbReference>
<dbReference type="InterPro" id="IPR032675">
    <property type="entry name" value="LRR_dom_sf"/>
</dbReference>
<dbReference type="SUPFAM" id="SSF56112">
    <property type="entry name" value="Protein kinase-like (PK-like)"/>
    <property type="match status" value="1"/>
</dbReference>
<protein>
    <recommendedName>
        <fullName evidence="14">Protein kinase domain-containing protein</fullName>
    </recommendedName>
</protein>
<dbReference type="Pfam" id="PF08263">
    <property type="entry name" value="LRRNT_2"/>
    <property type="match status" value="2"/>
</dbReference>
<evidence type="ECO:0000256" key="10">
    <source>
        <dbReference type="ARBA" id="ARBA00023180"/>
    </source>
</evidence>
<keyword evidence="2" id="KW-0433">Leucine-rich repeat</keyword>
<dbReference type="InterPro" id="IPR020635">
    <property type="entry name" value="Tyr_kinase_cat_dom"/>
</dbReference>
<evidence type="ECO:0000256" key="13">
    <source>
        <dbReference type="SAM" id="SignalP"/>
    </source>
</evidence>
<dbReference type="InterPro" id="IPR013210">
    <property type="entry name" value="LRR_N_plant-typ"/>
</dbReference>
<sequence length="479" mass="53109">MEKQQKKSLIASMILLVIFYEGHAGQMQSDYHALMAFKASCDTTNRLINWNHKNPCRRRWYGVDCENGRVVRIVLENLQLVGSINALTALDELRVLSLKKNSFTGPLPDLSSWRSLKLLFLSQNQFSGPLPPSVNLLNRLVRLDVSDNELSGLIPATLASLTHLLTLRLDNNEFSGDISELMLPTMLEVFNISGNRLSGVIPASLSKFPSSAFGRNGELCGSPLNSCNDSNAGTDVTPPGANNKPSMIANPLPSQKTTHYTRLSKGDIIAIVVGDIAVLLLIACLVSCYYWKKQGDNTKAKVPKTKRSCDKEKAAYDLNQCSNQTPTSAEKCKLVFFEDRRPFELEHLLRASAEMLGKGNFGSAYKAVIEDGSVVAVKRLKDVHGVGRKEFEQQMEVMGKLRHQNVVNLRAYYYAKEEKLLVYDYMPNGSLYALLHGSRGPGRTALDWITRMKISLGAARGLAFIHDYCKSPKIGHGNI</sequence>
<evidence type="ECO:0000256" key="1">
    <source>
        <dbReference type="ARBA" id="ARBA00004370"/>
    </source>
</evidence>
<dbReference type="GO" id="GO:0005524">
    <property type="term" value="F:ATP binding"/>
    <property type="evidence" value="ECO:0007669"/>
    <property type="project" value="UniProtKB-UniRule"/>
</dbReference>
<dbReference type="Pfam" id="PF00560">
    <property type="entry name" value="LRR_1"/>
    <property type="match status" value="3"/>
</dbReference>
<accession>A0AA38CV58</accession>
<evidence type="ECO:0000256" key="7">
    <source>
        <dbReference type="ARBA" id="ARBA00022840"/>
    </source>
</evidence>
<keyword evidence="10" id="KW-0325">Glycoprotein</keyword>
<evidence type="ECO:0000256" key="8">
    <source>
        <dbReference type="ARBA" id="ARBA00022989"/>
    </source>
</evidence>
<dbReference type="InterPro" id="IPR011009">
    <property type="entry name" value="Kinase-like_dom_sf"/>
</dbReference>
<feature type="signal peptide" evidence="13">
    <location>
        <begin position="1"/>
        <end position="24"/>
    </location>
</feature>
<keyword evidence="16" id="KW-1185">Reference proteome</keyword>
<dbReference type="Gene3D" id="1.10.510.10">
    <property type="entry name" value="Transferase(Phosphotransferase) domain 1"/>
    <property type="match status" value="1"/>
</dbReference>
<dbReference type="GO" id="GO:0004713">
    <property type="term" value="F:protein tyrosine kinase activity"/>
    <property type="evidence" value="ECO:0007669"/>
    <property type="project" value="InterPro"/>
</dbReference>
<dbReference type="AlphaFoldDB" id="A0AA38CV58"/>
<dbReference type="FunFam" id="3.30.200.20:FF:000307">
    <property type="entry name" value="pollen receptor-like kinase 1"/>
    <property type="match status" value="1"/>
</dbReference>
<dbReference type="PANTHER" id="PTHR48007">
    <property type="entry name" value="LEUCINE-RICH REPEAT RECEPTOR-LIKE PROTEIN KINASE PXC1"/>
    <property type="match status" value="1"/>
</dbReference>
<evidence type="ECO:0000259" key="14">
    <source>
        <dbReference type="PROSITE" id="PS50011"/>
    </source>
</evidence>
<dbReference type="PANTHER" id="PTHR48007:SF9">
    <property type="entry name" value="PROTEIN KINASE DOMAIN-CONTAINING PROTEIN"/>
    <property type="match status" value="1"/>
</dbReference>
<evidence type="ECO:0000256" key="4">
    <source>
        <dbReference type="ARBA" id="ARBA00022729"/>
    </source>
</evidence>
<dbReference type="InterPro" id="IPR000719">
    <property type="entry name" value="Prot_kinase_dom"/>
</dbReference>
<feature type="non-terminal residue" evidence="15">
    <location>
        <position position="479"/>
    </location>
</feature>
<evidence type="ECO:0000256" key="5">
    <source>
        <dbReference type="ARBA" id="ARBA00022737"/>
    </source>
</evidence>
<keyword evidence="7 11" id="KW-0067">ATP-binding</keyword>
<proteinExistence type="predicted"/>
<dbReference type="InterPro" id="IPR001611">
    <property type="entry name" value="Leu-rich_rpt"/>
</dbReference>
<evidence type="ECO:0000256" key="11">
    <source>
        <dbReference type="PROSITE-ProRule" id="PRU10141"/>
    </source>
</evidence>
<feature type="domain" description="Protein kinase" evidence="14">
    <location>
        <begin position="350"/>
        <end position="479"/>
    </location>
</feature>
<evidence type="ECO:0000256" key="6">
    <source>
        <dbReference type="ARBA" id="ARBA00022741"/>
    </source>
</evidence>
<evidence type="ECO:0000256" key="9">
    <source>
        <dbReference type="ARBA" id="ARBA00023136"/>
    </source>
</evidence>
<keyword evidence="6 11" id="KW-0547">Nucleotide-binding</keyword>
<dbReference type="PROSITE" id="PS00107">
    <property type="entry name" value="PROTEIN_KINASE_ATP"/>
    <property type="match status" value="1"/>
</dbReference>
<dbReference type="SUPFAM" id="SSF52058">
    <property type="entry name" value="L domain-like"/>
    <property type="match status" value="1"/>
</dbReference>
<evidence type="ECO:0000256" key="3">
    <source>
        <dbReference type="ARBA" id="ARBA00022692"/>
    </source>
</evidence>